<gene>
    <name evidence="3" type="ORF">SARC_01900</name>
</gene>
<evidence type="ECO:0000256" key="2">
    <source>
        <dbReference type="ARBA" id="ARBA00022737"/>
    </source>
</evidence>
<keyword evidence="4" id="KW-1185">Reference proteome</keyword>
<evidence type="ECO:0008006" key="5">
    <source>
        <dbReference type="Google" id="ProtNLM"/>
    </source>
</evidence>
<dbReference type="SMART" id="SM00612">
    <property type="entry name" value="Kelch"/>
    <property type="match status" value="3"/>
</dbReference>
<keyword evidence="1" id="KW-0880">Kelch repeat</keyword>
<dbReference type="Gene3D" id="2.120.10.80">
    <property type="entry name" value="Kelch-type beta propeller"/>
    <property type="match status" value="1"/>
</dbReference>
<dbReference type="SUPFAM" id="SSF117281">
    <property type="entry name" value="Kelch motif"/>
    <property type="match status" value="1"/>
</dbReference>
<protein>
    <recommendedName>
        <fullName evidence="5">Galactose oxidase</fullName>
    </recommendedName>
</protein>
<dbReference type="PANTHER" id="PTHR46093">
    <property type="entry name" value="ACYL-COA-BINDING DOMAIN-CONTAINING PROTEIN 5"/>
    <property type="match status" value="1"/>
</dbReference>
<proteinExistence type="predicted"/>
<dbReference type="STRING" id="667725.A0A0L0GAM0"/>
<dbReference type="Proteomes" id="UP000054560">
    <property type="component" value="Unassembled WGS sequence"/>
</dbReference>
<evidence type="ECO:0000313" key="3">
    <source>
        <dbReference type="EMBL" id="KNC85954.1"/>
    </source>
</evidence>
<evidence type="ECO:0000313" key="4">
    <source>
        <dbReference type="Proteomes" id="UP000054560"/>
    </source>
</evidence>
<dbReference type="eggNOG" id="ENOG502QTQF">
    <property type="taxonomic scope" value="Eukaryota"/>
</dbReference>
<dbReference type="AlphaFoldDB" id="A0A0L0GAM0"/>
<dbReference type="InterPro" id="IPR015915">
    <property type="entry name" value="Kelch-typ_b-propeller"/>
</dbReference>
<dbReference type="OrthoDB" id="432528at2759"/>
<dbReference type="RefSeq" id="XP_014159856.1">
    <property type="nucleotide sequence ID" value="XM_014304381.1"/>
</dbReference>
<dbReference type="EMBL" id="KQ241676">
    <property type="protein sequence ID" value="KNC85954.1"/>
    <property type="molecule type" value="Genomic_DNA"/>
</dbReference>
<dbReference type="InterPro" id="IPR006652">
    <property type="entry name" value="Kelch_1"/>
</dbReference>
<reference evidence="3 4" key="1">
    <citation type="submission" date="2011-02" db="EMBL/GenBank/DDBJ databases">
        <title>The Genome Sequence of Sphaeroforma arctica JP610.</title>
        <authorList>
            <consortium name="The Broad Institute Genome Sequencing Platform"/>
            <person name="Russ C."/>
            <person name="Cuomo C."/>
            <person name="Young S.K."/>
            <person name="Zeng Q."/>
            <person name="Gargeya S."/>
            <person name="Alvarado L."/>
            <person name="Berlin A."/>
            <person name="Chapman S.B."/>
            <person name="Chen Z."/>
            <person name="Freedman E."/>
            <person name="Gellesch M."/>
            <person name="Goldberg J."/>
            <person name="Griggs A."/>
            <person name="Gujja S."/>
            <person name="Heilman E."/>
            <person name="Heiman D."/>
            <person name="Howarth C."/>
            <person name="Mehta T."/>
            <person name="Neiman D."/>
            <person name="Pearson M."/>
            <person name="Roberts A."/>
            <person name="Saif S."/>
            <person name="Shea T."/>
            <person name="Shenoy N."/>
            <person name="Sisk P."/>
            <person name="Stolte C."/>
            <person name="Sykes S."/>
            <person name="White J."/>
            <person name="Yandava C."/>
            <person name="Burger G."/>
            <person name="Gray M.W."/>
            <person name="Holland P.W.H."/>
            <person name="King N."/>
            <person name="Lang F.B.F."/>
            <person name="Roger A.J."/>
            <person name="Ruiz-Trillo I."/>
            <person name="Haas B."/>
            <person name="Nusbaum C."/>
            <person name="Birren B."/>
        </authorList>
    </citation>
    <scope>NUCLEOTIDE SEQUENCE [LARGE SCALE GENOMIC DNA]</scope>
    <source>
        <strain evidence="3 4">JP610</strain>
    </source>
</reference>
<dbReference type="GeneID" id="25902404"/>
<sequence length="249" mass="27630">MFTRQGGAGYQHGSFFNDVWCSVILNGETPVTAMDWQRKGPKEGLADSIPQITSHHSAVEYNGGMYVYGGITVNADLPTGGERVDTSSLWRFDLANDTWSKFPSVTSASPPPRHSHTAVVHEDRMYVYGGSDLKKVHFNDMWTFDFNTQVWENITTDAFPSARSWHGAGVAEGDMYVFGGGQCEKSCKLHNELWKYTFSSQTWTQLDVGSAPLGRYKHTFTVMEQRGGEGGVNIILTGGESYRCGDVQM</sequence>
<organism evidence="3 4">
    <name type="scientific">Sphaeroforma arctica JP610</name>
    <dbReference type="NCBI Taxonomy" id="667725"/>
    <lineage>
        <taxon>Eukaryota</taxon>
        <taxon>Ichthyosporea</taxon>
        <taxon>Ichthyophonida</taxon>
        <taxon>Sphaeroforma</taxon>
    </lineage>
</organism>
<accession>A0A0L0GAM0</accession>
<name>A0A0L0GAM0_9EUKA</name>
<keyword evidence="2" id="KW-0677">Repeat</keyword>
<dbReference type="PANTHER" id="PTHR46093:SF18">
    <property type="entry name" value="FIBRONECTIN TYPE-III DOMAIN-CONTAINING PROTEIN"/>
    <property type="match status" value="1"/>
</dbReference>
<evidence type="ECO:0000256" key="1">
    <source>
        <dbReference type="ARBA" id="ARBA00022441"/>
    </source>
</evidence>
<dbReference type="Pfam" id="PF24681">
    <property type="entry name" value="Kelch_KLHDC2_KLHL20_DRC7"/>
    <property type="match status" value="1"/>
</dbReference>